<evidence type="ECO:0000256" key="2">
    <source>
        <dbReference type="ARBA" id="ARBA00022801"/>
    </source>
</evidence>
<dbReference type="PANTHER" id="PTHR10353:SF122">
    <property type="entry name" value="6-PHOSPHO-BETA-GLUCOSIDASE ASCB-RELATED"/>
    <property type="match status" value="1"/>
</dbReference>
<dbReference type="InterPro" id="IPR017853">
    <property type="entry name" value="GH"/>
</dbReference>
<dbReference type="Pfam" id="PF00232">
    <property type="entry name" value="Glyco_hydro_1"/>
    <property type="match status" value="1"/>
</dbReference>
<evidence type="ECO:0000313" key="7">
    <source>
        <dbReference type="EMBL" id="HIX68700.1"/>
    </source>
</evidence>
<dbReference type="Gene3D" id="3.20.20.80">
    <property type="entry name" value="Glycosidases"/>
    <property type="match status" value="1"/>
</dbReference>
<evidence type="ECO:0000256" key="6">
    <source>
        <dbReference type="RuleBase" id="RU004468"/>
    </source>
</evidence>
<dbReference type="PRINTS" id="PR00131">
    <property type="entry name" value="GLHYDRLASE1"/>
</dbReference>
<feature type="active site" description="Nucleophile" evidence="4">
    <location>
        <position position="367"/>
    </location>
</feature>
<comment type="caution">
    <text evidence="7">The sequence shown here is derived from an EMBL/GenBank/DDBJ whole genome shotgun (WGS) entry which is preliminary data.</text>
</comment>
<dbReference type="AlphaFoldDB" id="A0A9D1WXP9"/>
<evidence type="ECO:0000256" key="1">
    <source>
        <dbReference type="ARBA" id="ARBA00010838"/>
    </source>
</evidence>
<dbReference type="GO" id="GO:0005829">
    <property type="term" value="C:cytosol"/>
    <property type="evidence" value="ECO:0007669"/>
    <property type="project" value="TreeGrafter"/>
</dbReference>
<sequence>MEKSTRFPEGFLWGGAIAANQCEGAVLEDGKQWSIADAMPNGVFRDPVIPPPEFYLKQEAIDFYHRYKDDIALFAEMGFKVFRFSLSWSRIFPTGEETEPNEKGLQFYDRILDELEKYEIVPLVTIFHYEMPLALSEKYGGWTDRKLIDLYLKFADTVFRRYKDRVKYWITFNEINMIIHAPFNGGGLLPKDGKAVTLQEMYQGAHYQLVASALATKMGHEINQDFQIGCMVAGAPVYQLTSSPDDAVAAMWKERKTLFYTDVQCRGYYPNYMKRYFKENGIQLEITQEDEKALKDTVDFVSISYYSSDCATADDSDVMTTRGNIASTVKNPCLHLNEYGYQIDPVGLRYILNQLYDRYQLPIFIVENGVGAKDELVPDGNGSYTVNDLYRIDFLREHLLQVKEAIEDGVDVIGYTSWAPIDLVSQSEHSIEKRYGYIYVDRDDQGEGTLERYRKKSFYWYRDVIGTNGEKLADPIK</sequence>
<dbReference type="PANTHER" id="PTHR10353">
    <property type="entry name" value="GLYCOSYL HYDROLASE"/>
    <property type="match status" value="1"/>
</dbReference>
<evidence type="ECO:0000256" key="4">
    <source>
        <dbReference type="PROSITE-ProRule" id="PRU10055"/>
    </source>
</evidence>
<name>A0A9D1WXP9_9FIRM</name>
<evidence type="ECO:0000256" key="5">
    <source>
        <dbReference type="RuleBase" id="RU003690"/>
    </source>
</evidence>
<reference evidence="7" key="2">
    <citation type="submission" date="2021-04" db="EMBL/GenBank/DDBJ databases">
        <authorList>
            <person name="Gilroy R."/>
        </authorList>
    </citation>
    <scope>NUCLEOTIDE SEQUENCE</scope>
    <source>
        <strain evidence="7">CHK191-13928</strain>
    </source>
</reference>
<evidence type="ECO:0000313" key="8">
    <source>
        <dbReference type="Proteomes" id="UP000886721"/>
    </source>
</evidence>
<keyword evidence="3 6" id="KW-0326">Glycosidase</keyword>
<protein>
    <submittedName>
        <fullName evidence="7">Family 1 glycosylhydrolase</fullName>
    </submittedName>
</protein>
<dbReference type="InterPro" id="IPR001360">
    <property type="entry name" value="Glyco_hydro_1"/>
</dbReference>
<dbReference type="SUPFAM" id="SSF51445">
    <property type="entry name" value="(Trans)glycosidases"/>
    <property type="match status" value="1"/>
</dbReference>
<gene>
    <name evidence="7" type="ORF">H9735_11345</name>
</gene>
<keyword evidence="2 6" id="KW-0378">Hydrolase</keyword>
<accession>A0A9D1WXP9</accession>
<dbReference type="PROSITE" id="PS00653">
    <property type="entry name" value="GLYCOSYL_HYDROL_F1_2"/>
    <property type="match status" value="1"/>
</dbReference>
<dbReference type="GO" id="GO:0016052">
    <property type="term" value="P:carbohydrate catabolic process"/>
    <property type="evidence" value="ECO:0007669"/>
    <property type="project" value="TreeGrafter"/>
</dbReference>
<dbReference type="FunFam" id="3.20.20.80:FF:000004">
    <property type="entry name" value="Beta-glucosidase 6-phospho-beta-glucosidase"/>
    <property type="match status" value="1"/>
</dbReference>
<comment type="similarity">
    <text evidence="1 5">Belongs to the glycosyl hydrolase 1 family.</text>
</comment>
<reference evidence="7" key="1">
    <citation type="journal article" date="2021" name="PeerJ">
        <title>Extensive microbial diversity within the chicken gut microbiome revealed by metagenomics and culture.</title>
        <authorList>
            <person name="Gilroy R."/>
            <person name="Ravi A."/>
            <person name="Getino M."/>
            <person name="Pursley I."/>
            <person name="Horton D.L."/>
            <person name="Alikhan N.F."/>
            <person name="Baker D."/>
            <person name="Gharbi K."/>
            <person name="Hall N."/>
            <person name="Watson M."/>
            <person name="Adriaenssens E.M."/>
            <person name="Foster-Nyarko E."/>
            <person name="Jarju S."/>
            <person name="Secka A."/>
            <person name="Antonio M."/>
            <person name="Oren A."/>
            <person name="Chaudhuri R.R."/>
            <person name="La Ragione R."/>
            <person name="Hildebrand F."/>
            <person name="Pallen M.J."/>
        </authorList>
    </citation>
    <scope>NUCLEOTIDE SEQUENCE</scope>
    <source>
        <strain evidence="7">CHK191-13928</strain>
    </source>
</reference>
<evidence type="ECO:0000256" key="3">
    <source>
        <dbReference type="ARBA" id="ARBA00023295"/>
    </source>
</evidence>
<organism evidence="7 8">
    <name type="scientific">Candidatus Anaerostipes excrementavium</name>
    <dbReference type="NCBI Taxonomy" id="2838463"/>
    <lineage>
        <taxon>Bacteria</taxon>
        <taxon>Bacillati</taxon>
        <taxon>Bacillota</taxon>
        <taxon>Clostridia</taxon>
        <taxon>Lachnospirales</taxon>
        <taxon>Lachnospiraceae</taxon>
        <taxon>Anaerostipes</taxon>
    </lineage>
</organism>
<dbReference type="PROSITE" id="PS00572">
    <property type="entry name" value="GLYCOSYL_HYDROL_F1_1"/>
    <property type="match status" value="1"/>
</dbReference>
<proteinExistence type="inferred from homology"/>
<dbReference type="EMBL" id="DXEM01000034">
    <property type="protein sequence ID" value="HIX68700.1"/>
    <property type="molecule type" value="Genomic_DNA"/>
</dbReference>
<dbReference type="Proteomes" id="UP000886721">
    <property type="component" value="Unassembled WGS sequence"/>
</dbReference>
<dbReference type="InterPro" id="IPR018120">
    <property type="entry name" value="Glyco_hydro_1_AS"/>
</dbReference>
<dbReference type="InterPro" id="IPR033132">
    <property type="entry name" value="GH_1_N_CS"/>
</dbReference>
<dbReference type="GO" id="GO:0008422">
    <property type="term" value="F:beta-glucosidase activity"/>
    <property type="evidence" value="ECO:0007669"/>
    <property type="project" value="TreeGrafter"/>
</dbReference>